<dbReference type="EMBL" id="JASBWV010000001">
    <property type="protein sequence ID" value="KAJ9128188.1"/>
    <property type="molecule type" value="Genomic_DNA"/>
</dbReference>
<gene>
    <name evidence="1" type="ORF">QFC24_000480</name>
</gene>
<dbReference type="Proteomes" id="UP001234202">
    <property type="component" value="Unassembled WGS sequence"/>
</dbReference>
<evidence type="ECO:0000313" key="2">
    <source>
        <dbReference type="Proteomes" id="UP001234202"/>
    </source>
</evidence>
<name>A0ACC2XWA3_9TREE</name>
<sequence>MYAKRLAASGMNKICVCDRFERYEALKEEMKGACSLAQTLLAFISLIAAFALNGTSGVPNIQVLKDGHQVSRISDFIIYSVEAEFISQVVKTYGPCQSFWQLGWLQDCATRSYGFLLSLRVPATKPHAIVAGQTSVKAPEKEAFEKYLPDDVYIVSVHSLHGPTVTTEGQPLVIIQHRAPDDKVRVVEKILESFKSRYVHLTYEEHDLVTANTQAVTHAAFLSPPPHPASMGTAWKNSQDYPWETSRYVGGIEIVKINIALRIYSNKWHVYAGLAILNPSAREQIRMYAQCATDIFKLMIEEKKEVLRERMYAARQGVFGWTREQEGDGDASSPTPTTIKQRKPILLSDRILDQFSLGPKPDAGEPVRPNSHLSLLAMVDCWHKLGIKPYAHLDVGGTPVFMLWIGVAEYLFRSTSRLEMAVECAIKDKTHRSDDTEFVVAARGWSQCVSFGSFDLYRNRFEETASTFPGLTPFSAPLHIETKTNRLIHRKNHVRSGFFAPRFQEATVIGGKMIKTILDESAQVKAAAEARTATEAKTAAAASRAASDKTSL</sequence>
<evidence type="ECO:0000313" key="1">
    <source>
        <dbReference type="EMBL" id="KAJ9128188.1"/>
    </source>
</evidence>
<keyword evidence="2" id="KW-1185">Reference proteome</keyword>
<organism evidence="1 2">
    <name type="scientific">Naganishia onofrii</name>
    <dbReference type="NCBI Taxonomy" id="1851511"/>
    <lineage>
        <taxon>Eukaryota</taxon>
        <taxon>Fungi</taxon>
        <taxon>Dikarya</taxon>
        <taxon>Basidiomycota</taxon>
        <taxon>Agaricomycotina</taxon>
        <taxon>Tremellomycetes</taxon>
        <taxon>Filobasidiales</taxon>
        <taxon>Filobasidiaceae</taxon>
        <taxon>Naganishia</taxon>
    </lineage>
</organism>
<reference evidence="1" key="1">
    <citation type="submission" date="2023-04" db="EMBL/GenBank/DDBJ databases">
        <title>Draft Genome sequencing of Naganishia species isolated from polar environments using Oxford Nanopore Technology.</title>
        <authorList>
            <person name="Leo P."/>
            <person name="Venkateswaran K."/>
        </authorList>
    </citation>
    <scope>NUCLEOTIDE SEQUENCE</scope>
    <source>
        <strain evidence="1">DBVPG 5303</strain>
    </source>
</reference>
<comment type="caution">
    <text evidence="1">The sequence shown here is derived from an EMBL/GenBank/DDBJ whole genome shotgun (WGS) entry which is preliminary data.</text>
</comment>
<protein>
    <submittedName>
        <fullName evidence="1">Uncharacterized protein</fullName>
    </submittedName>
</protein>
<accession>A0ACC2XWA3</accession>
<proteinExistence type="predicted"/>